<evidence type="ECO:0000259" key="3">
    <source>
        <dbReference type="Pfam" id="PF02397"/>
    </source>
</evidence>
<evidence type="ECO:0000313" key="5">
    <source>
        <dbReference type="Proteomes" id="UP000316371"/>
    </source>
</evidence>
<dbReference type="PANTHER" id="PTHR30576:SF8">
    <property type="entry name" value="UNDECAPRENYL-PHOSPHATE GALACTOSE PHOSPHOTRANSFERASE"/>
    <property type="match status" value="1"/>
</dbReference>
<feature type="domain" description="Bacterial sugar transferase" evidence="3">
    <location>
        <begin position="7"/>
        <end position="181"/>
    </location>
</feature>
<dbReference type="Proteomes" id="UP000316371">
    <property type="component" value="Unassembled WGS sequence"/>
</dbReference>
<organism evidence="4 5">
    <name type="scientific">Flavobacterium restrictum</name>
    <dbReference type="NCBI Taxonomy" id="2594428"/>
    <lineage>
        <taxon>Bacteria</taxon>
        <taxon>Pseudomonadati</taxon>
        <taxon>Bacteroidota</taxon>
        <taxon>Flavobacteriia</taxon>
        <taxon>Flavobacteriales</taxon>
        <taxon>Flavobacteriaceae</taxon>
        <taxon>Flavobacterium</taxon>
    </lineage>
</organism>
<gene>
    <name evidence="4" type="ORF">FNW21_12735</name>
</gene>
<comment type="similarity">
    <text evidence="1">Belongs to the bacterial sugar transferase family.</text>
</comment>
<dbReference type="AlphaFoldDB" id="A0A553DW89"/>
<comment type="caution">
    <text evidence="4">The sequence shown here is derived from an EMBL/GenBank/DDBJ whole genome shotgun (WGS) entry which is preliminary data.</text>
</comment>
<dbReference type="GO" id="GO:0016780">
    <property type="term" value="F:phosphotransferase activity, for other substituted phosphate groups"/>
    <property type="evidence" value="ECO:0007669"/>
    <property type="project" value="TreeGrafter"/>
</dbReference>
<evidence type="ECO:0000256" key="2">
    <source>
        <dbReference type="SAM" id="Phobius"/>
    </source>
</evidence>
<evidence type="ECO:0000313" key="4">
    <source>
        <dbReference type="EMBL" id="TRX37054.1"/>
    </source>
</evidence>
<dbReference type="Pfam" id="PF02397">
    <property type="entry name" value="Bac_transf"/>
    <property type="match status" value="1"/>
</dbReference>
<name>A0A553DW89_9FLAO</name>
<keyword evidence="4" id="KW-0808">Transferase</keyword>
<feature type="transmembrane region" description="Helical" evidence="2">
    <location>
        <begin position="12"/>
        <end position="36"/>
    </location>
</feature>
<proteinExistence type="inferred from homology"/>
<protein>
    <submittedName>
        <fullName evidence="4">Sugar transferase</fullName>
    </submittedName>
</protein>
<evidence type="ECO:0000256" key="1">
    <source>
        <dbReference type="ARBA" id="ARBA00006464"/>
    </source>
</evidence>
<dbReference type="InterPro" id="IPR003362">
    <property type="entry name" value="Bact_transf"/>
</dbReference>
<sequence length="200" mass="22610">MYQKIVKPFLDFSIAFVAFVAVFPLFFVVVIGLFFANRGSVFFLQKRPGKNGKLFTIIKFKTMNDSKDSNGVTLPDAKRLTPIGKWIRKTSIDELPQLLNVVKGDMSLVGPRPLLPEYLPLYTSFQNKRHDVKPGITGWAQVNGRNAIDWETKFSYDVWYVANQSFELDLKILLATIVKVIQVENINAANAATMEAFDGK</sequence>
<dbReference type="PANTHER" id="PTHR30576">
    <property type="entry name" value="COLANIC BIOSYNTHESIS UDP-GLUCOSE LIPID CARRIER TRANSFERASE"/>
    <property type="match status" value="1"/>
</dbReference>
<accession>A0A553DW89</accession>
<dbReference type="RefSeq" id="WP_144257136.1">
    <property type="nucleotide sequence ID" value="NZ_VJZT01000014.1"/>
</dbReference>
<dbReference type="OrthoDB" id="9808602at2"/>
<dbReference type="EMBL" id="VJZT01000014">
    <property type="protein sequence ID" value="TRX37054.1"/>
    <property type="molecule type" value="Genomic_DNA"/>
</dbReference>
<reference evidence="4 5" key="1">
    <citation type="submission" date="2019-07" db="EMBL/GenBank/DDBJ databases">
        <title>Novel species of Flavobacterium.</title>
        <authorList>
            <person name="Liu Q."/>
            <person name="Xin Y.-H."/>
        </authorList>
    </citation>
    <scope>NUCLEOTIDE SEQUENCE [LARGE SCALE GENOMIC DNA]</scope>
    <source>
        <strain evidence="4 5">LB1R34</strain>
    </source>
</reference>
<keyword evidence="5" id="KW-1185">Reference proteome</keyword>
<keyword evidence="2" id="KW-0812">Transmembrane</keyword>
<keyword evidence="2" id="KW-0472">Membrane</keyword>
<keyword evidence="2" id="KW-1133">Transmembrane helix</keyword>